<dbReference type="EMBL" id="BLLF01001429">
    <property type="protein sequence ID" value="GFH19240.1"/>
    <property type="molecule type" value="Genomic_DNA"/>
</dbReference>
<name>A0A699ZCX9_HAELA</name>
<evidence type="ECO:0000313" key="1">
    <source>
        <dbReference type="EMBL" id="GFH19240.1"/>
    </source>
</evidence>
<dbReference type="AlphaFoldDB" id="A0A699ZCX9"/>
<comment type="caution">
    <text evidence="1">The sequence shown here is derived from an EMBL/GenBank/DDBJ whole genome shotgun (WGS) entry which is preliminary data.</text>
</comment>
<organism evidence="1 2">
    <name type="scientific">Haematococcus lacustris</name>
    <name type="common">Green alga</name>
    <name type="synonym">Haematococcus pluvialis</name>
    <dbReference type="NCBI Taxonomy" id="44745"/>
    <lineage>
        <taxon>Eukaryota</taxon>
        <taxon>Viridiplantae</taxon>
        <taxon>Chlorophyta</taxon>
        <taxon>core chlorophytes</taxon>
        <taxon>Chlorophyceae</taxon>
        <taxon>CS clade</taxon>
        <taxon>Chlamydomonadales</taxon>
        <taxon>Haematococcaceae</taxon>
        <taxon>Haematococcus</taxon>
    </lineage>
</organism>
<keyword evidence="2" id="KW-1185">Reference proteome</keyword>
<protein>
    <submittedName>
        <fullName evidence="1">Uncharacterized protein</fullName>
    </submittedName>
</protein>
<reference evidence="1 2" key="1">
    <citation type="submission" date="2020-02" db="EMBL/GenBank/DDBJ databases">
        <title>Draft genome sequence of Haematococcus lacustris strain NIES-144.</title>
        <authorList>
            <person name="Morimoto D."/>
            <person name="Nakagawa S."/>
            <person name="Yoshida T."/>
            <person name="Sawayama S."/>
        </authorList>
    </citation>
    <scope>NUCLEOTIDE SEQUENCE [LARGE SCALE GENOMIC DNA]</scope>
    <source>
        <strain evidence="1 2">NIES-144</strain>
    </source>
</reference>
<gene>
    <name evidence="1" type="ORF">HaLaN_16158</name>
</gene>
<accession>A0A699ZCX9</accession>
<dbReference type="Proteomes" id="UP000485058">
    <property type="component" value="Unassembled WGS sequence"/>
</dbReference>
<proteinExistence type="predicted"/>
<evidence type="ECO:0000313" key="2">
    <source>
        <dbReference type="Proteomes" id="UP000485058"/>
    </source>
</evidence>
<sequence>MPSVCASFATTQDCITCFCWQYKTYVTHLAVAGAFTNASVNGNASAALRTFMDSYMPCNNVFGSQFTAAGFNTGQNRCGVACEYRYRHTINRNSVLESCQTAPGSYSE</sequence>
<feature type="non-terminal residue" evidence="1">
    <location>
        <position position="1"/>
    </location>
</feature>